<evidence type="ECO:0000313" key="3">
    <source>
        <dbReference type="Proteomes" id="UP000010074"/>
    </source>
</evidence>
<dbReference type="AlphaFoldDB" id="K7Z283"/>
<sequence length="272" mass="29332">MAKHTNLKSVLESSNKNKISVRFLLVLAGLSLVVGCAGASGDGEWASGNPDSAQGGATPDPEVPTTPSVPEEEEEVETTTPPLAGLFFSFKPGTQTLAYGLGKTWDGCDKEAIVRGGYDSDTKCGNGTVLPAYAEHLNKHFFGCVEKGSLAAGYSQPERVFIRHWGTYVNRNARNSSSLSMHAYARAIDIVKFIIYDRTGKATSVSTHVRDFKGTTAKFYNAFRQCWKDTMPSKCRPGQREYSGSIGIPGSELGGNSLHNDHIHLSFPFCAG</sequence>
<organism evidence="2 3">
    <name type="scientific">Bdellovibrio bacteriovorus str. Tiberius</name>
    <dbReference type="NCBI Taxonomy" id="1069642"/>
    <lineage>
        <taxon>Bacteria</taxon>
        <taxon>Pseudomonadati</taxon>
        <taxon>Bdellovibrionota</taxon>
        <taxon>Bdellovibrionia</taxon>
        <taxon>Bdellovibrionales</taxon>
        <taxon>Pseudobdellovibrionaceae</taxon>
        <taxon>Bdellovibrio</taxon>
    </lineage>
</organism>
<feature type="compositionally biased region" description="Low complexity" evidence="1">
    <location>
        <begin position="58"/>
        <end position="69"/>
    </location>
</feature>
<reference evidence="2 3" key="1">
    <citation type="journal article" date="2012" name="BMC Genomics">
        <title>Genome analysis of a simultaneously predatory and prey-independent, novel Bdellovibrio bacteriovorus from the River Tiber, supports in silico predictions of both ancient and recent lateral gene transfer from diverse bacteria.</title>
        <authorList>
            <person name="Hobley L."/>
            <person name="Lerner T.R."/>
            <person name="Williams L.E."/>
            <person name="Lambert C."/>
            <person name="Till R."/>
            <person name="Milner D.S."/>
            <person name="Basford S.M."/>
            <person name="Capeness M.J."/>
            <person name="Fenton A.K."/>
            <person name="Atterbury R.J."/>
            <person name="Harris M.A."/>
            <person name="Sockett R.E."/>
        </authorList>
    </citation>
    <scope>NUCLEOTIDE SEQUENCE [LARGE SCALE GENOMIC DNA]</scope>
    <source>
        <strain evidence="2 3">Tiberius</strain>
    </source>
</reference>
<name>K7Z283_BDEBC</name>
<dbReference type="PATRIC" id="fig|1069642.3.peg.3508"/>
<dbReference type="EMBL" id="CP002930">
    <property type="protein sequence ID" value="AFY03220.1"/>
    <property type="molecule type" value="Genomic_DNA"/>
</dbReference>
<dbReference type="OrthoDB" id="9809788at2"/>
<dbReference type="Proteomes" id="UP000010074">
    <property type="component" value="Chromosome"/>
</dbReference>
<feature type="region of interest" description="Disordered" evidence="1">
    <location>
        <begin position="43"/>
        <end position="78"/>
    </location>
</feature>
<evidence type="ECO:0000313" key="2">
    <source>
        <dbReference type="EMBL" id="AFY03220.1"/>
    </source>
</evidence>
<dbReference type="KEGG" id="bbat:Bdt_3545"/>
<dbReference type="RefSeq" id="WP_015092628.1">
    <property type="nucleotide sequence ID" value="NC_019567.1"/>
</dbReference>
<protein>
    <recommendedName>
        <fullName evidence="4">Extensin-like C-terminal domain-containing protein</fullName>
    </recommendedName>
</protein>
<accession>K7Z283</accession>
<evidence type="ECO:0008006" key="4">
    <source>
        <dbReference type="Google" id="ProtNLM"/>
    </source>
</evidence>
<proteinExistence type="predicted"/>
<dbReference type="HOGENOM" id="CLU_1025507_0_0_7"/>
<gene>
    <name evidence="2" type="ORF">Bdt_3545</name>
</gene>
<evidence type="ECO:0000256" key="1">
    <source>
        <dbReference type="SAM" id="MobiDB-lite"/>
    </source>
</evidence>
<dbReference type="STRING" id="1069642.Bdt_3545"/>